<name>A0AAD9RCL1_9HYME</name>
<evidence type="ECO:0000313" key="3">
    <source>
        <dbReference type="Proteomes" id="UP001258017"/>
    </source>
</evidence>
<feature type="transmembrane region" description="Helical" evidence="1">
    <location>
        <begin position="45"/>
        <end position="64"/>
    </location>
</feature>
<proteinExistence type="predicted"/>
<protein>
    <submittedName>
        <fullName evidence="2">Uncharacterized protein</fullName>
    </submittedName>
</protein>
<sequence length="91" mass="10839">MILPYKPILTITQMVQFVFVLIMSILDTIHYYIEETRDPRTQSWPLISIPALVIPQFSYLYFIYVCGPRYMKDKPPYNLKTIIRFSENADD</sequence>
<accession>A0AAD9RCL1</accession>
<dbReference type="Proteomes" id="UP001258017">
    <property type="component" value="Unassembled WGS sequence"/>
</dbReference>
<keyword evidence="1" id="KW-0812">Transmembrane</keyword>
<keyword evidence="1" id="KW-1133">Transmembrane helix</keyword>
<keyword evidence="3" id="KW-1185">Reference proteome</keyword>
<organism evidence="2 3">
    <name type="scientific">Odynerus spinipes</name>
    <dbReference type="NCBI Taxonomy" id="1348599"/>
    <lineage>
        <taxon>Eukaryota</taxon>
        <taxon>Metazoa</taxon>
        <taxon>Ecdysozoa</taxon>
        <taxon>Arthropoda</taxon>
        <taxon>Hexapoda</taxon>
        <taxon>Insecta</taxon>
        <taxon>Pterygota</taxon>
        <taxon>Neoptera</taxon>
        <taxon>Endopterygota</taxon>
        <taxon>Hymenoptera</taxon>
        <taxon>Apocrita</taxon>
        <taxon>Aculeata</taxon>
        <taxon>Vespoidea</taxon>
        <taxon>Vespidae</taxon>
        <taxon>Eumeninae</taxon>
        <taxon>Odynerus</taxon>
    </lineage>
</organism>
<evidence type="ECO:0000256" key="1">
    <source>
        <dbReference type="SAM" id="Phobius"/>
    </source>
</evidence>
<keyword evidence="1" id="KW-0472">Membrane</keyword>
<comment type="caution">
    <text evidence="2">The sequence shown here is derived from an EMBL/GenBank/DDBJ whole genome shotgun (WGS) entry which is preliminary data.</text>
</comment>
<feature type="transmembrane region" description="Helical" evidence="1">
    <location>
        <begin position="12"/>
        <end position="33"/>
    </location>
</feature>
<dbReference type="EMBL" id="JAIFRP010004357">
    <property type="protein sequence ID" value="KAK2577288.1"/>
    <property type="molecule type" value="Genomic_DNA"/>
</dbReference>
<dbReference type="AlphaFoldDB" id="A0AAD9RCL1"/>
<evidence type="ECO:0000313" key="2">
    <source>
        <dbReference type="EMBL" id="KAK2577288.1"/>
    </source>
</evidence>
<gene>
    <name evidence="2" type="ORF">KPH14_003422</name>
</gene>
<reference evidence="2" key="2">
    <citation type="journal article" date="2023" name="Commun. Biol.">
        <title>Intrasexual cuticular hydrocarbon dimorphism in a wasp sheds light on hydrocarbon biosynthesis genes in Hymenoptera.</title>
        <authorList>
            <person name="Moris V.C."/>
            <person name="Podsiadlowski L."/>
            <person name="Martin S."/>
            <person name="Oeyen J.P."/>
            <person name="Donath A."/>
            <person name="Petersen M."/>
            <person name="Wilbrandt J."/>
            <person name="Misof B."/>
            <person name="Liedtke D."/>
            <person name="Thamm M."/>
            <person name="Scheiner R."/>
            <person name="Schmitt T."/>
            <person name="Niehuis O."/>
        </authorList>
    </citation>
    <scope>NUCLEOTIDE SEQUENCE</scope>
    <source>
        <strain evidence="2">GBR_01_08_01A</strain>
    </source>
</reference>
<reference evidence="2" key="1">
    <citation type="submission" date="2021-08" db="EMBL/GenBank/DDBJ databases">
        <authorList>
            <person name="Misof B."/>
            <person name="Oliver O."/>
            <person name="Podsiadlowski L."/>
            <person name="Donath A."/>
            <person name="Peters R."/>
            <person name="Mayer C."/>
            <person name="Rust J."/>
            <person name="Gunkel S."/>
            <person name="Lesny P."/>
            <person name="Martin S."/>
            <person name="Oeyen J.P."/>
            <person name="Petersen M."/>
            <person name="Panagiotis P."/>
            <person name="Wilbrandt J."/>
            <person name="Tanja T."/>
        </authorList>
    </citation>
    <scope>NUCLEOTIDE SEQUENCE</scope>
    <source>
        <strain evidence="2">GBR_01_08_01A</strain>
        <tissue evidence="2">Thorax + abdomen</tissue>
    </source>
</reference>